<keyword evidence="2" id="KW-0040">ANK repeat</keyword>
<dbReference type="PANTHER" id="PTHR10039">
    <property type="entry name" value="AMELOGENIN"/>
    <property type="match status" value="1"/>
</dbReference>
<dbReference type="InterPro" id="IPR044736">
    <property type="entry name" value="Gid1/RanBPM/SPLA_SPRY"/>
</dbReference>
<dbReference type="EMBL" id="JAVHNQ010000017">
    <property type="protein sequence ID" value="KAK6330490.1"/>
    <property type="molecule type" value="Genomic_DNA"/>
</dbReference>
<sequence>MTIGPSHGGNATEPKSVATNGNVSRKTLARCFEDACTRFRSEIAGPAVRQDSKRAAALESFLSGAKLDELGKACKELSEKAGDGVNNAARLWGTLDQFKGAADTFLQFAPESISIVWFGISSLISIANAKVQTRLLICGTCDSIANIMGDCVRWEQRMEQTGSGQEETPKLDIWESDIPELIFSVLDFLWNARPHLDQSRIKRIGSTLKDIFTKELQQKVDAIVEKYQEIVKVAQAHFEESVFHESLRTGLKIDQIQRDLKQYVSIGTDLIDAIQQQALLYELDRQQARLIHPTSYKLHFTSLNDRLNKIIKDRNGRLAANWIFKEDAYVDWKNPTTGTALLCIRGPRGHGKSVAMMSVHREIQRDLDIAGLNTSAVTNARPPLICHFYFKKGEQDIERVRSGLESVLYQLLDARELRQDISALVAVTSILDPSFGESGAQSDKKGSGAEFLDNHKSLCDTIRSISAVIPSRVYIMFDALDECLDRREQEFLKLLLSLIKDTSASGIPGIQLPRETSNLDEKGTYLRVIVSCRDNIDIISEFSGDDGRDNQAEMSYPQNVNAIEITSEKNASDLREFITHDVGELLTRRIDRKRFASFFQQELARIVEIIHRKAKGDFTLARMIIANLQQPSKETLDKRIQQLPSAIGDIYMASLESLTPDEQELVVSALKWVVWGVTGINVIEISDHYRELYRTNSVSIPSRENGTGEPGEQWQTEFSHSDEIHQDSSTAEAKLAYSDPYDDPEIKDIMYHIENAGRDFFKFDRNTGLVSVDISIREWIQEDSPGSKSAIKDSRGFNKYRDLKGNTVFKFTLTPSFVRYGDSLSELFNEREAQMSITVDILRALNNELFKSRYMTWEPEWIPGKPKQQRRYEIDHWQDHIRIMQKWWNENSLDDSWWSELLTQLSIFTRPENWYLWNLQREVVFSYRDLEVAWKDEYMMRLFEEPIHTACTFGLPLMIDMLVRDSEKTSSTRAEPGYDVHKLKSLRTRRAEAFVQKAIARNQFTDVKRFLAGMDRQEVRDLLDKHILEAKYLEEKEYLQYLQLIASGLDSISPEDAMCEEEAPIYDKADMEGRTPLYLAASNPDTLERLLRHGANINKGSLRPANGIPIPGTEFVMQTTLLAILCDLSYEMGRRTPDDNTAQLLLKSAEKLVARAAATDLQIQNPKGATLLHLAAKIRNLQFFKLLCVSGDWDVHAKDQSGQNPMHYLFTNSRPKDPNRIHEVMNICQIMMKMRHSDGDDLVNAEDLFSMNPLAYAVGGGFKEAVELLIKLGADVHDENSIGGNCFHHLASYGSPEDNTEADLAVADILLQAGVNCAKRDIRGATPLVEALSKSKWHIARYLLKIYDEMGKKSTGEEDNPLLARDSDGQTILHYTASQMIGTDTETYANIMQDVVTILSSYTNIQEFVHLADCRGDTALHLAVDSSNFWATKFITTISPEHGLGTRNQSLFNAMDFAAEELARGEWDKRLGLSDDELGIDITTKIFYHLFSLATPSNFSFSFFETKLVRVNNGAALKQLGLEKLVNMCESRVASGDMHGWSLFDMLYAINMIAPFEPYLTQKELSPVGSFAYPSRIGWASSGAELSSNGFNFCLPVEDWEHNFVTVMADHPVPLADRWFYFEIHITEPSDEERYGPGINCKIGVRAQARKQDAAALYTSGSLEIGGRKRGWTDPLRSKVQAESPEGSPSTDVSDLGCGINPITRTMFFTVNGKLLVKAPQDGDNGQYTEGITEIPHARYFPAFTCYSPEGEKFKINFGAERFIFEPANDPNWQFRSAAVESVFETRIVRTFRDL</sequence>
<dbReference type="InterPro" id="IPR043136">
    <property type="entry name" value="B30.2/SPRY_sf"/>
</dbReference>
<dbReference type="Gene3D" id="1.25.40.20">
    <property type="entry name" value="Ankyrin repeat-containing domain"/>
    <property type="match status" value="2"/>
</dbReference>
<evidence type="ECO:0000256" key="1">
    <source>
        <dbReference type="ARBA" id="ARBA00022737"/>
    </source>
</evidence>
<dbReference type="Pfam" id="PF00023">
    <property type="entry name" value="Ank"/>
    <property type="match status" value="2"/>
</dbReference>
<evidence type="ECO:0000313" key="6">
    <source>
        <dbReference type="Proteomes" id="UP001375240"/>
    </source>
</evidence>
<comment type="caution">
    <text evidence="5">The sequence shown here is derived from an EMBL/GenBank/DDBJ whole genome shotgun (WGS) entry which is preliminary data.</text>
</comment>
<evidence type="ECO:0000256" key="2">
    <source>
        <dbReference type="PROSITE-ProRule" id="PRU00023"/>
    </source>
</evidence>
<dbReference type="InterPro" id="IPR056884">
    <property type="entry name" value="NPHP3-like_N"/>
</dbReference>
<dbReference type="Proteomes" id="UP001375240">
    <property type="component" value="Unassembled WGS sequence"/>
</dbReference>
<evidence type="ECO:0000259" key="4">
    <source>
        <dbReference type="Pfam" id="PF24883"/>
    </source>
</evidence>
<gene>
    <name evidence="5" type="ORF">TWF696_003381</name>
</gene>
<dbReference type="SUPFAM" id="SSF49899">
    <property type="entry name" value="Concanavalin A-like lectins/glucanases"/>
    <property type="match status" value="1"/>
</dbReference>
<dbReference type="SUPFAM" id="SSF48403">
    <property type="entry name" value="Ankyrin repeat"/>
    <property type="match status" value="1"/>
</dbReference>
<evidence type="ECO:0000256" key="3">
    <source>
        <dbReference type="SAM" id="MobiDB-lite"/>
    </source>
</evidence>
<dbReference type="InterPro" id="IPR027417">
    <property type="entry name" value="P-loop_NTPase"/>
</dbReference>
<feature type="region of interest" description="Disordered" evidence="3">
    <location>
        <begin position="1677"/>
        <end position="1696"/>
    </location>
</feature>
<dbReference type="Pfam" id="PF24883">
    <property type="entry name" value="NPHP3_N"/>
    <property type="match status" value="1"/>
</dbReference>
<dbReference type="PROSITE" id="PS50088">
    <property type="entry name" value="ANK_REPEAT"/>
    <property type="match status" value="1"/>
</dbReference>
<evidence type="ECO:0000313" key="5">
    <source>
        <dbReference type="EMBL" id="KAK6330490.1"/>
    </source>
</evidence>
<reference evidence="5 6" key="1">
    <citation type="submission" date="2019-10" db="EMBL/GenBank/DDBJ databases">
        <authorList>
            <person name="Palmer J.M."/>
        </authorList>
    </citation>
    <scope>NUCLEOTIDE SEQUENCE [LARGE SCALE GENOMIC DNA]</scope>
    <source>
        <strain evidence="5 6">TWF696</strain>
    </source>
</reference>
<dbReference type="InterPro" id="IPR002110">
    <property type="entry name" value="Ankyrin_rpt"/>
</dbReference>
<accession>A0AAV9U1R4</accession>
<organism evidence="5 6">
    <name type="scientific">Orbilia brochopaga</name>
    <dbReference type="NCBI Taxonomy" id="3140254"/>
    <lineage>
        <taxon>Eukaryota</taxon>
        <taxon>Fungi</taxon>
        <taxon>Dikarya</taxon>
        <taxon>Ascomycota</taxon>
        <taxon>Pezizomycotina</taxon>
        <taxon>Orbiliomycetes</taxon>
        <taxon>Orbiliales</taxon>
        <taxon>Orbiliaceae</taxon>
        <taxon>Orbilia</taxon>
    </lineage>
</organism>
<feature type="repeat" description="ANK" evidence="2">
    <location>
        <begin position="1249"/>
        <end position="1281"/>
    </location>
</feature>
<keyword evidence="6" id="KW-1185">Reference proteome</keyword>
<dbReference type="InterPro" id="IPR013320">
    <property type="entry name" value="ConA-like_dom_sf"/>
</dbReference>
<feature type="region of interest" description="Disordered" evidence="3">
    <location>
        <begin position="699"/>
        <end position="725"/>
    </location>
</feature>
<dbReference type="Gene3D" id="2.60.120.920">
    <property type="match status" value="1"/>
</dbReference>
<dbReference type="CDD" id="cd12885">
    <property type="entry name" value="SPRY_RanBP_like"/>
    <property type="match status" value="1"/>
</dbReference>
<dbReference type="PANTHER" id="PTHR10039:SF17">
    <property type="entry name" value="FUNGAL STAND N-TERMINAL GOODBYE DOMAIN-CONTAINING PROTEIN-RELATED"/>
    <property type="match status" value="1"/>
</dbReference>
<dbReference type="Gene3D" id="3.40.50.300">
    <property type="entry name" value="P-loop containing nucleotide triphosphate hydrolases"/>
    <property type="match status" value="1"/>
</dbReference>
<dbReference type="InterPro" id="IPR036770">
    <property type="entry name" value="Ankyrin_rpt-contain_sf"/>
</dbReference>
<feature type="domain" description="Nephrocystin 3-like N-terminal" evidence="4">
    <location>
        <begin position="321"/>
        <end position="503"/>
    </location>
</feature>
<keyword evidence="1" id="KW-0677">Repeat</keyword>
<dbReference type="SMART" id="SM00248">
    <property type="entry name" value="ANK"/>
    <property type="match status" value="6"/>
</dbReference>
<protein>
    <recommendedName>
        <fullName evidence="4">Nephrocystin 3-like N-terminal domain-containing protein</fullName>
    </recommendedName>
</protein>
<proteinExistence type="predicted"/>
<name>A0AAV9U1R4_9PEZI</name>